<keyword evidence="14" id="KW-1185">Reference proteome</keyword>
<name>A0A2T3ZTQ4_TRIHA</name>
<comment type="similarity">
    <text evidence="2">Belongs to the PIAS family.</text>
</comment>
<dbReference type="RefSeq" id="XP_024767861.1">
    <property type="nucleotide sequence ID" value="XM_024911245.1"/>
</dbReference>
<feature type="region of interest" description="Disordered" evidence="9">
    <location>
        <begin position="399"/>
        <end position="528"/>
    </location>
</feature>
<feature type="domain" description="SP-RING-type" evidence="11">
    <location>
        <begin position="312"/>
        <end position="397"/>
    </location>
</feature>
<dbReference type="CDD" id="cd16792">
    <property type="entry name" value="SP-RING_Siz-like"/>
    <property type="match status" value="1"/>
</dbReference>
<dbReference type="InterPro" id="IPR023321">
    <property type="entry name" value="PINIT"/>
</dbReference>
<evidence type="ECO:0000256" key="4">
    <source>
        <dbReference type="ARBA" id="ARBA00022723"/>
    </source>
</evidence>
<dbReference type="PANTHER" id="PTHR10782">
    <property type="entry name" value="ZINC FINGER MIZ DOMAIN-CONTAINING PROTEIN"/>
    <property type="match status" value="1"/>
</dbReference>
<dbReference type="PROSITE" id="PS51044">
    <property type="entry name" value="ZF_SP_RING"/>
    <property type="match status" value="1"/>
</dbReference>
<dbReference type="Proteomes" id="UP000241690">
    <property type="component" value="Unassembled WGS sequence"/>
</dbReference>
<comment type="pathway">
    <text evidence="1">Protein modification; protein sumoylation.</text>
</comment>
<dbReference type="STRING" id="983964.A0A2T3ZTQ4"/>
<sequence>MTSISRHDVNALLRQVQGNSLFNRQLSSICQVNGLKSTGVKAELQRRIVQLINETVTSNDVVRFHQIRHSILRAFQERASPAKAATARSNGSTAQPALPTSASSSSSYGTSSYSGQRAYGQVSANGVPASSYGTYSFSFKPSPFYYVESAVSVLRTSMAQHRNSVTIPLRLSDHPVLQRCNEDKSYRIMVFCASDDSGVQDVAFPHQSELRVNGDEIKANLRGLKNKPGSTRPVDITNALRLRGNYMNNIEFTYALTNRVRFLLTLFCSWQKFYLIVNLCKTTSVPELVTTISNRRKISEESVISELNKIAQDPDVVATSQVLSLKCPLSYMRLEVPCRSLSCTHLQCFDATSYLQLQEQGPQWLCPICNKSAPFDQLAVDGYVKAILEKTSKSLETVTIEPNGRWSSKPPKEESSSRPNGAALEDDDDDDDLEVSEISITGRRIETPKKNMTSYTEMSSGGRDGHSAPRTGSHSAKRPAPAVIDLTLSSDDEEPIQRPHKRQHTGGSSYRGSSSLPFLSESPSNYPS</sequence>
<dbReference type="Gene3D" id="2.60.120.780">
    <property type="entry name" value="PINIT domain"/>
    <property type="match status" value="1"/>
</dbReference>
<dbReference type="GO" id="GO:0016925">
    <property type="term" value="P:protein sumoylation"/>
    <property type="evidence" value="ECO:0007669"/>
    <property type="project" value="UniProtKB-UniPathway"/>
</dbReference>
<evidence type="ECO:0000256" key="2">
    <source>
        <dbReference type="ARBA" id="ARBA00005383"/>
    </source>
</evidence>
<dbReference type="GO" id="GO:0000785">
    <property type="term" value="C:chromatin"/>
    <property type="evidence" value="ECO:0007669"/>
    <property type="project" value="TreeGrafter"/>
</dbReference>
<proteinExistence type="inferred from homology"/>
<evidence type="ECO:0000256" key="6">
    <source>
        <dbReference type="ARBA" id="ARBA00022786"/>
    </source>
</evidence>
<evidence type="ECO:0000256" key="9">
    <source>
        <dbReference type="SAM" id="MobiDB-lite"/>
    </source>
</evidence>
<dbReference type="InterPro" id="IPR004181">
    <property type="entry name" value="Znf_MIZ"/>
</dbReference>
<dbReference type="GO" id="GO:0061665">
    <property type="term" value="F:SUMO ligase activity"/>
    <property type="evidence" value="ECO:0007669"/>
    <property type="project" value="TreeGrafter"/>
</dbReference>
<feature type="compositionally biased region" description="Low complexity" evidence="9">
    <location>
        <begin position="513"/>
        <end position="528"/>
    </location>
</feature>
<dbReference type="GO" id="GO:0008270">
    <property type="term" value="F:zinc ion binding"/>
    <property type="evidence" value="ECO:0007669"/>
    <property type="project" value="UniProtKB-KW"/>
</dbReference>
<organism evidence="13 14">
    <name type="scientific">Trichoderma harzianum CBS 226.95</name>
    <dbReference type="NCBI Taxonomy" id="983964"/>
    <lineage>
        <taxon>Eukaryota</taxon>
        <taxon>Fungi</taxon>
        <taxon>Dikarya</taxon>
        <taxon>Ascomycota</taxon>
        <taxon>Pezizomycotina</taxon>
        <taxon>Sordariomycetes</taxon>
        <taxon>Hypocreomycetidae</taxon>
        <taxon>Hypocreales</taxon>
        <taxon>Hypocreaceae</taxon>
        <taxon>Trichoderma</taxon>
    </lineage>
</organism>
<dbReference type="InterPro" id="IPR031141">
    <property type="entry name" value="SIZ1/2_SP-RING"/>
</dbReference>
<dbReference type="PANTHER" id="PTHR10782:SF4">
    <property type="entry name" value="TONALLI, ISOFORM E"/>
    <property type="match status" value="1"/>
</dbReference>
<gene>
    <name evidence="13" type="ORF">M431DRAFT_100720</name>
</gene>
<dbReference type="Gene3D" id="3.30.40.10">
    <property type="entry name" value="Zinc/RING finger domain, C3HC4 (zinc finger)"/>
    <property type="match status" value="1"/>
</dbReference>
<evidence type="ECO:0000256" key="1">
    <source>
        <dbReference type="ARBA" id="ARBA00004718"/>
    </source>
</evidence>
<dbReference type="InterPro" id="IPR013083">
    <property type="entry name" value="Znf_RING/FYVE/PHD"/>
</dbReference>
<evidence type="ECO:0000256" key="5">
    <source>
        <dbReference type="ARBA" id="ARBA00022771"/>
    </source>
</evidence>
<keyword evidence="4" id="KW-0479">Metal-binding</keyword>
<dbReference type="PROSITE" id="PS51466">
    <property type="entry name" value="PINIT"/>
    <property type="match status" value="1"/>
</dbReference>
<keyword evidence="3" id="KW-0808">Transferase</keyword>
<reference evidence="13 14" key="1">
    <citation type="submission" date="2016-07" db="EMBL/GenBank/DDBJ databases">
        <title>Multiple horizontal gene transfer events from other fungi enriched the ability of initially mycotrophic Trichoderma (Ascomycota) to feed on dead plant biomass.</title>
        <authorList>
            <consortium name="DOE Joint Genome Institute"/>
            <person name="Aerts A."/>
            <person name="Atanasova L."/>
            <person name="Chenthamara K."/>
            <person name="Zhang J."/>
            <person name="Grujic M."/>
            <person name="Henrissat B."/>
            <person name="Kuo A."/>
            <person name="Salamov A."/>
            <person name="Lipzen A."/>
            <person name="Labutti K."/>
            <person name="Barry K."/>
            <person name="Miao Y."/>
            <person name="Rahimi M.J."/>
            <person name="Shen Q."/>
            <person name="Grigoriev I.V."/>
            <person name="Kubicek C.P."/>
            <person name="Druzhinina I.S."/>
        </authorList>
    </citation>
    <scope>NUCLEOTIDE SEQUENCE [LARGE SCALE GENOMIC DNA]</scope>
    <source>
        <strain evidence="13 14">CBS 226.95</strain>
    </source>
</reference>
<evidence type="ECO:0000313" key="13">
    <source>
        <dbReference type="EMBL" id="PTB48184.1"/>
    </source>
</evidence>
<evidence type="ECO:0000256" key="3">
    <source>
        <dbReference type="ARBA" id="ARBA00022679"/>
    </source>
</evidence>
<feature type="domain" description="PINIT" evidence="12">
    <location>
        <begin position="127"/>
        <end position="283"/>
    </location>
</feature>
<dbReference type="AlphaFoldDB" id="A0A2T3ZTQ4"/>
<evidence type="ECO:0000313" key="14">
    <source>
        <dbReference type="Proteomes" id="UP000241690"/>
    </source>
</evidence>
<dbReference type="EMBL" id="KZ679702">
    <property type="protein sequence ID" value="PTB48184.1"/>
    <property type="molecule type" value="Genomic_DNA"/>
</dbReference>
<feature type="region of interest" description="Disordered" evidence="9">
    <location>
        <begin position="82"/>
        <end position="106"/>
    </location>
</feature>
<dbReference type="UniPathway" id="UPA00886"/>
<dbReference type="GeneID" id="36619804"/>
<accession>A0A2T3ZTQ4</accession>
<keyword evidence="7" id="KW-0862">Zinc</keyword>
<evidence type="ECO:0000259" key="10">
    <source>
        <dbReference type="PROSITE" id="PS50800"/>
    </source>
</evidence>
<keyword evidence="6" id="KW-0833">Ubl conjugation pathway</keyword>
<feature type="compositionally biased region" description="Low complexity" evidence="9">
    <location>
        <begin position="92"/>
        <end position="106"/>
    </location>
</feature>
<keyword evidence="5 8" id="KW-0863">Zinc-finger</keyword>
<evidence type="ECO:0000256" key="8">
    <source>
        <dbReference type="PROSITE-ProRule" id="PRU00452"/>
    </source>
</evidence>
<dbReference type="Pfam" id="PF02891">
    <property type="entry name" value="zf-MIZ"/>
    <property type="match status" value="1"/>
</dbReference>
<feature type="domain" description="SAP" evidence="10">
    <location>
        <begin position="18"/>
        <end position="52"/>
    </location>
</feature>
<evidence type="ECO:0000259" key="12">
    <source>
        <dbReference type="PROSITE" id="PS51466"/>
    </source>
</evidence>
<dbReference type="PROSITE" id="PS50800">
    <property type="entry name" value="SAP"/>
    <property type="match status" value="1"/>
</dbReference>
<feature type="compositionally biased region" description="Polar residues" evidence="9">
    <location>
        <begin position="450"/>
        <end position="459"/>
    </location>
</feature>
<protein>
    <recommendedName>
        <fullName evidence="15">SP-RING-type domain-containing protein</fullName>
    </recommendedName>
</protein>
<evidence type="ECO:0000259" key="11">
    <source>
        <dbReference type="PROSITE" id="PS51044"/>
    </source>
</evidence>
<dbReference type="Pfam" id="PF14324">
    <property type="entry name" value="PINIT"/>
    <property type="match status" value="1"/>
</dbReference>
<dbReference type="InterPro" id="IPR003034">
    <property type="entry name" value="SAP_dom"/>
</dbReference>
<evidence type="ECO:0000256" key="7">
    <source>
        <dbReference type="ARBA" id="ARBA00022833"/>
    </source>
</evidence>
<dbReference type="InterPro" id="IPR038654">
    <property type="entry name" value="PINIT_sf"/>
</dbReference>
<feature type="compositionally biased region" description="Acidic residues" evidence="9">
    <location>
        <begin position="424"/>
        <end position="435"/>
    </location>
</feature>
<evidence type="ECO:0008006" key="15">
    <source>
        <dbReference type="Google" id="ProtNLM"/>
    </source>
</evidence>